<comment type="caution">
    <text evidence="5">The sequence shown here is derived from an EMBL/GenBank/DDBJ whole genome shotgun (WGS) entry which is preliminary data.</text>
</comment>
<dbReference type="AlphaFoldDB" id="A0A5N6NA24"/>
<dbReference type="Pfam" id="PF25014">
    <property type="entry name" value="NET2A"/>
    <property type="match status" value="1"/>
</dbReference>
<evidence type="ECO:0000256" key="2">
    <source>
        <dbReference type="SAM" id="Coils"/>
    </source>
</evidence>
<dbReference type="OrthoDB" id="616075at2759"/>
<reference evidence="5 6" key="1">
    <citation type="submission" date="2019-05" db="EMBL/GenBank/DDBJ databases">
        <title>Mikania micrantha, genome provides insights into the molecular mechanism of rapid growth.</title>
        <authorList>
            <person name="Liu B."/>
        </authorList>
    </citation>
    <scope>NUCLEOTIDE SEQUENCE [LARGE SCALE GENOMIC DNA]</scope>
    <source>
        <strain evidence="5">NLD-2019</strain>
        <tissue evidence="5">Leaf</tissue>
    </source>
</reference>
<evidence type="ECO:0000313" key="6">
    <source>
        <dbReference type="Proteomes" id="UP000326396"/>
    </source>
</evidence>
<feature type="coiled-coil region" evidence="2">
    <location>
        <begin position="984"/>
        <end position="1018"/>
    </location>
</feature>
<dbReference type="InterPro" id="IPR056888">
    <property type="entry name" value="NET2A-D/KIP1-like_dom"/>
</dbReference>
<proteinExistence type="predicted"/>
<feature type="region of interest" description="Disordered" evidence="3">
    <location>
        <begin position="753"/>
        <end position="796"/>
    </location>
</feature>
<sequence>MLARAARNAYSWWWASHIRTKQSKWLDQNLLDMEEKVEYILKIITEDGDSFRVRAEQYYQKRHEVVNFVEDTFRGYRALAERYDHLSRDLQSANRTIAMVFPERVQMSFEEEAYEEFASNVDEDENMVPANSHVPLPPKQNNLPNMGSVVQTMLKKKSKMPTKMMCKKGLVKIGGDENASGVSKSSGLSKDEALEKIDKLQKDILGFQTEKEFVKSSYENALSKYWEIEKNINEMHIKISNLQHEFAVGEAMDDQDAQTRMSASALKMCKETLDKLKHKQKRLKTEAVVEHHRVIDIKKEFEAFIARDNNNINLKNMEQSTEHVKDKKAEIEEKELTSLGENGEEHLHDPNMQKENDQQSLVERQPAIKFDKQDEYIEDKKIITKEEILETMKEITISEVAEKIEQLVDKVLTSETDLASQTALVLKLRFDINDFHEQLQSLEQENNNLVETNNKNIKIKKLEEELERVQMLDKRIKDQNVQLETSFDEASVRLDNLSNDLLTAKPDKDIKEDDVVFQAEKENTHRSPILETKERENQRKDGDDLEGFVMKPNEKDEGEEAEHLAFNESQVIIKDQDVDCIGEHDEPKLNLMFSHVIEDGDDMLVEEFTSTLKNLKEIKQKLNETENRNRARSFKTAVQMKMLRNSNDSKDAEIRSLYEKIKQLETKIENWSERKKFDKITKNELTKNDSDMVDEEAQDLIPEYTEEELELEETTNIELTKASNAIDEGTHRIEELVETAHFELQKARELINGGTQRTKKPDETKECQPMKSTDLVDEGTQRSKELDETTGFDLKKPPKEVDEIANHESKKTPDLIEEGTQRTKEHVDGVDEGHEMLEVEEEVRAEIDNLRKENLELWLRFSTAYHQINRFQDSFHDLLQEIKQVKEKKPEHGSGKQRHNHHHHPYANDIRPLYRHLRDMQTEIILWLEKSGILEDDLQHRLTSLSDIQNELSGLNSNVISESETTTTNVHLNNYQAATFQGEVLNMKQENVKVLNELREATERVRMLQTDIDKTLSKLEEEIGQINKSNTSSKVPFRSILFGSKLRKKRKHSLFTCMSPSLQRQYSNMQELPQPREDS</sequence>
<protein>
    <recommendedName>
        <fullName evidence="4">NAB domain-containing protein</fullName>
    </recommendedName>
</protein>
<accession>A0A5N6NA24</accession>
<feature type="compositionally biased region" description="Basic and acidic residues" evidence="3">
    <location>
        <begin position="779"/>
        <end position="796"/>
    </location>
</feature>
<organism evidence="5 6">
    <name type="scientific">Mikania micrantha</name>
    <name type="common">bitter vine</name>
    <dbReference type="NCBI Taxonomy" id="192012"/>
    <lineage>
        <taxon>Eukaryota</taxon>
        <taxon>Viridiplantae</taxon>
        <taxon>Streptophyta</taxon>
        <taxon>Embryophyta</taxon>
        <taxon>Tracheophyta</taxon>
        <taxon>Spermatophyta</taxon>
        <taxon>Magnoliopsida</taxon>
        <taxon>eudicotyledons</taxon>
        <taxon>Gunneridae</taxon>
        <taxon>Pentapetalae</taxon>
        <taxon>asterids</taxon>
        <taxon>campanulids</taxon>
        <taxon>Asterales</taxon>
        <taxon>Asteraceae</taxon>
        <taxon>Asteroideae</taxon>
        <taxon>Heliantheae alliance</taxon>
        <taxon>Eupatorieae</taxon>
        <taxon>Mikania</taxon>
    </lineage>
</organism>
<keyword evidence="1 2" id="KW-0175">Coiled coil</keyword>
<dbReference type="GO" id="GO:0003779">
    <property type="term" value="F:actin binding"/>
    <property type="evidence" value="ECO:0007669"/>
    <property type="project" value="InterPro"/>
</dbReference>
<dbReference type="Pfam" id="PF07765">
    <property type="entry name" value="KIP1"/>
    <property type="match status" value="1"/>
</dbReference>
<evidence type="ECO:0000313" key="5">
    <source>
        <dbReference type="EMBL" id="KAD4584726.1"/>
    </source>
</evidence>
<name>A0A5N6NA24_9ASTR</name>
<feature type="compositionally biased region" description="Basic and acidic residues" evidence="3">
    <location>
        <begin position="759"/>
        <end position="768"/>
    </location>
</feature>
<dbReference type="InterPro" id="IPR056889">
    <property type="entry name" value="NET2A-D/KIP1-like_C"/>
</dbReference>
<dbReference type="PANTHER" id="PTHR31631:SF3">
    <property type="entry name" value="PROTEIN NETWORKED 2B"/>
    <property type="match status" value="1"/>
</dbReference>
<feature type="coiled-coil region" evidence="2">
    <location>
        <begin position="425"/>
        <end position="500"/>
    </location>
</feature>
<feature type="region of interest" description="Disordered" evidence="3">
    <location>
        <begin position="522"/>
        <end position="550"/>
    </location>
</feature>
<dbReference type="Proteomes" id="UP000326396">
    <property type="component" value="Linkage Group LG2"/>
</dbReference>
<feature type="compositionally biased region" description="Basic and acidic residues" evidence="3">
    <location>
        <begin position="343"/>
        <end position="357"/>
    </location>
</feature>
<feature type="region of interest" description="Disordered" evidence="3">
    <location>
        <begin position="887"/>
        <end position="906"/>
    </location>
</feature>
<feature type="coiled-coil region" evidence="2">
    <location>
        <begin position="605"/>
        <end position="674"/>
    </location>
</feature>
<gene>
    <name evidence="5" type="ORF">E3N88_22327</name>
</gene>
<feature type="compositionally biased region" description="Basic and acidic residues" evidence="3">
    <location>
        <begin position="531"/>
        <end position="542"/>
    </location>
</feature>
<dbReference type="PANTHER" id="PTHR31631">
    <property type="entry name" value="PROTEIN NETWORKED 2D"/>
    <property type="match status" value="1"/>
</dbReference>
<dbReference type="PROSITE" id="PS51774">
    <property type="entry name" value="NAB"/>
    <property type="match status" value="1"/>
</dbReference>
<keyword evidence="6" id="KW-1185">Reference proteome</keyword>
<feature type="domain" description="NAB" evidence="4">
    <location>
        <begin position="10"/>
        <end position="90"/>
    </location>
</feature>
<dbReference type="Pfam" id="PF24918">
    <property type="entry name" value="NET2A_C"/>
    <property type="match status" value="1"/>
</dbReference>
<dbReference type="EMBL" id="SZYD01000012">
    <property type="protein sequence ID" value="KAD4584726.1"/>
    <property type="molecule type" value="Genomic_DNA"/>
</dbReference>
<feature type="compositionally biased region" description="Basic residues" evidence="3">
    <location>
        <begin position="895"/>
        <end position="905"/>
    </location>
</feature>
<evidence type="ECO:0000259" key="4">
    <source>
        <dbReference type="PROSITE" id="PS51774"/>
    </source>
</evidence>
<feature type="region of interest" description="Disordered" evidence="3">
    <location>
        <begin position="338"/>
        <end position="357"/>
    </location>
</feature>
<dbReference type="InterPro" id="IPR011684">
    <property type="entry name" value="NAB"/>
</dbReference>
<evidence type="ECO:0000256" key="1">
    <source>
        <dbReference type="ARBA" id="ARBA00023054"/>
    </source>
</evidence>
<evidence type="ECO:0000256" key="3">
    <source>
        <dbReference type="SAM" id="MobiDB-lite"/>
    </source>
</evidence>